<feature type="domain" description="Dihydrodipicolinate reductase N-terminal" evidence="3">
    <location>
        <begin position="55"/>
        <end position="113"/>
    </location>
</feature>
<keyword evidence="2" id="KW-0560">Oxidoreductase</keyword>
<dbReference type="SUPFAM" id="SSF51735">
    <property type="entry name" value="NAD(P)-binding Rossmann-fold domains"/>
    <property type="match status" value="1"/>
</dbReference>
<dbReference type="GO" id="GO:0008839">
    <property type="term" value="F:4-hydroxy-tetrahydrodipicolinate reductase"/>
    <property type="evidence" value="ECO:0007669"/>
    <property type="project" value="InterPro"/>
</dbReference>
<evidence type="ECO:0000256" key="1">
    <source>
        <dbReference type="ARBA" id="ARBA00022857"/>
    </source>
</evidence>
<gene>
    <name evidence="4" type="ORF">GUR47_29395</name>
</gene>
<keyword evidence="1" id="KW-0521">NADP</keyword>
<proteinExistence type="predicted"/>
<dbReference type="InterPro" id="IPR000846">
    <property type="entry name" value="DapB_N"/>
</dbReference>
<dbReference type="Gene3D" id="3.30.360.10">
    <property type="entry name" value="Dihydrodipicolinate Reductase, domain 2"/>
    <property type="match status" value="1"/>
</dbReference>
<dbReference type="EMBL" id="JAAIFS010000007">
    <property type="protein sequence ID" value="NEV90748.1"/>
    <property type="molecule type" value="Genomic_DNA"/>
</dbReference>
<dbReference type="Gene3D" id="3.40.50.720">
    <property type="entry name" value="NAD(P)-binding Rossmann-like Domain"/>
    <property type="match status" value="1"/>
</dbReference>
<reference evidence="4" key="1">
    <citation type="journal article" date="2020" name="Microorganisms">
        <title>Isolation, Genomic and Metabolomic Characterization of Streptomyces tendae VITAKN with Quorum Sensing Inhibitory Activity from Southern India.</title>
        <authorList>
            <person name="Ishaque N.M."/>
            <person name="Burgsdorf I."/>
            <person name="Limlingan Malit J.J."/>
            <person name="Saha S."/>
            <person name="Teta R."/>
            <person name="Ewe D."/>
            <person name="Kannabiran K."/>
            <person name="Hrouzek P."/>
            <person name="Steindler L."/>
            <person name="Costantino V."/>
            <person name="Saurav K."/>
        </authorList>
    </citation>
    <scope>NUCLEOTIDE SEQUENCE</scope>
    <source>
        <strain evidence="4">VITAKN</strain>
    </source>
</reference>
<dbReference type="InterPro" id="IPR023940">
    <property type="entry name" value="DHDPR_bac"/>
</dbReference>
<comment type="caution">
    <text evidence="4">The sequence shown here is derived from an EMBL/GenBank/DDBJ whole genome shotgun (WGS) entry which is preliminary data.</text>
</comment>
<dbReference type="InterPro" id="IPR036291">
    <property type="entry name" value="NAD(P)-bd_dom_sf"/>
</dbReference>
<dbReference type="GO" id="GO:0009089">
    <property type="term" value="P:lysine biosynthetic process via diaminopimelate"/>
    <property type="evidence" value="ECO:0007669"/>
    <property type="project" value="InterPro"/>
</dbReference>
<organism evidence="4">
    <name type="scientific">Streptomyces tendae</name>
    <dbReference type="NCBI Taxonomy" id="1932"/>
    <lineage>
        <taxon>Bacteria</taxon>
        <taxon>Bacillati</taxon>
        <taxon>Actinomycetota</taxon>
        <taxon>Actinomycetes</taxon>
        <taxon>Kitasatosporales</taxon>
        <taxon>Streptomycetaceae</taxon>
        <taxon>Streptomyces</taxon>
    </lineage>
</organism>
<accession>A0A6B3QSP0</accession>
<dbReference type="AlphaFoldDB" id="A0A6B3QSP0"/>
<dbReference type="PIRSF" id="PIRSF000161">
    <property type="entry name" value="DHPR"/>
    <property type="match status" value="1"/>
</dbReference>
<protein>
    <recommendedName>
        <fullName evidence="3">Dihydrodipicolinate reductase N-terminal domain-containing protein</fullName>
    </recommendedName>
</protein>
<evidence type="ECO:0000256" key="2">
    <source>
        <dbReference type="ARBA" id="ARBA00023002"/>
    </source>
</evidence>
<dbReference type="Pfam" id="PF01113">
    <property type="entry name" value="DapB_N"/>
    <property type="match status" value="1"/>
</dbReference>
<sequence>MPPDAAAAAPLHGDPQLTVGIVGAGRLGGALLRACADAGVPVSLRARASTGWTVESVPDVLIDAGAPSGFAEVAAYCLQHGVPLLECVSHLRERHSALLDEVAAEVPVLEAVNLSFGSYLQRRLAGLVAGVHHFTVPHVDVLDRHPARKASRVSATAERLAAAWTDGGGHPEAELGLRRGGPEVGEHSITWTWGADEALTVHHQVTSLRAVARTALALARRLPRHPPGLIAVDDFFHTFSTTSLDDRSTSEAL</sequence>
<evidence type="ECO:0000313" key="4">
    <source>
        <dbReference type="EMBL" id="NEV90748.1"/>
    </source>
</evidence>
<dbReference type="RefSeq" id="WP_164460261.1">
    <property type="nucleotide sequence ID" value="NZ_JAAIFS010000007.1"/>
</dbReference>
<name>A0A6B3QSP0_STRTE</name>
<evidence type="ECO:0000259" key="3">
    <source>
        <dbReference type="Pfam" id="PF01113"/>
    </source>
</evidence>